<keyword evidence="6" id="KW-0812">Transmembrane</keyword>
<keyword evidence="9" id="KW-0282">Flagellum</keyword>
<name>A0A3B0K6Z9_DROGU</name>
<dbReference type="InterPro" id="IPR051022">
    <property type="entry name" value="Notch_Cell-Fate_Det"/>
</dbReference>
<dbReference type="FunFam" id="2.10.25.10:FF:000038">
    <property type="entry name" value="Fibrillin 2"/>
    <property type="match status" value="1"/>
</dbReference>
<dbReference type="EMBL" id="OUUW01000017">
    <property type="protein sequence ID" value="SPP89063.1"/>
    <property type="molecule type" value="Genomic_DNA"/>
</dbReference>
<evidence type="ECO:0000256" key="2">
    <source>
        <dbReference type="ARBA" id="ARBA00022729"/>
    </source>
</evidence>
<dbReference type="CDD" id="cd00054">
    <property type="entry name" value="EGF_CA"/>
    <property type="match status" value="1"/>
</dbReference>
<accession>A0A3B0K6Z9</accession>
<feature type="domain" description="EGF-like" evidence="8">
    <location>
        <begin position="1851"/>
        <end position="1899"/>
    </location>
</feature>
<dbReference type="STRING" id="7266.A0A3B0K6Z9"/>
<sequence>MNGCACSLKKELKMLQPRITRKIRHFEDNFDKSQTYCNSKMYWKQREDGLFPISQAFSILSKDKILSLTLKATFFLCMVHFGAAQTVGEPYTVDPTPTLPVLEYISPETIEAISIATSYENLVDGLEGSVSEKTLDEARYNLATHVMNGVELIIASEKAKYVEDEGITSQILSNIRSRTISTTQSQQKPLTLAPSTLKNQMILTMPLDKQEKLTLPINDNQIITKICLTTYTYRTTYIANGSTSVEKKKTVISNIHTEERNYLLDSSLFSTDLTLSGTPDIVIGMLPITYHFLTTLAKDKTQQMPIVITSKIPSLNPISGPHNYTHFLHPSDDATPPQNTNTYISENFLTKTVKDELKKLNTVSSKDFLSQVAITEPMTTSIPIAPTFSKIKIKSNTKKTGMFLDEDLNTDFATELISQEEQSAVHIFSTKTFFTTLTFYTTFINNSISGISLHDPIPIPMTVYENKNRTDLFEHHEYTNAKYDYETQVIENIITNTVASSLLRPELVSMFSTELMRKKGKNDRNIIVTMATLLDGQTMQVTAMKTVTKLATSQKYVLEDIQPTVNLHTNHGQKTKAISTEKSYTINKISVKSTEGIQMSPQTDEDLSLSESENLDFYPEPYIETNPLGQTALVKLPVYSTVSQIIGPLTLEKFRPMLNVMADLIKKNIANRHRSDHMRQTYNEGNLKNSVATTNVNHMSIRTVERPVYIPLQETVKYDFLSWHSYDGINNNDGLVDINAVSKSNIKSIRKHNSNHQAVKNVSFPRQAENSKKTYGSSLLRTGIPISPGEVITANADVIFGRPSMNVSLRDTAIRQNLLEMRNNLSVPKFYRQLIRSKTLYSSVPFIHPPKSNQDRLDSLKMNREILNDYGSILKPPPPINNQPASTFSKNVLQYPTLLLAPSGLTQSRIKYPLSIPFEKNKNPSDNYYASQQIASLNSELNSNEILEIMRIPEIFSTRLPAITKYLAISNTHDYSQIPHSLIYPLNLAGTPRTPLSASIYSAHHQVNLRKEMLTHTVNILAPPLTFKKEAEQFAHATTIRGHITHLSMPLIKIPVNEAKVDVRVSPQINGIVLVQDKHASADSSDNKFKQRNQNLSIFATTKAASESKASENIFAKTNTPSKTKKNEISIEYKSLLGFTDKLYYNHSKAAEDFRHGDIGFSSEQDQKADYSNYLLQSYKPFYENNPENTSNMWLLMHHRKPFKSYPHSPTVIERRDSNMITSGTDKTFLATGNNFHLGSLPKSEFYFELEKSKRTPQIQISINPFSIAKKKITVSVDAEKTVLEYSRQRASVYTTSTPENTTEKFQATFPHKHANSLESFLPLLSAGVQYFNTQQLSSNLEEELPIKRSEYNSSEQLKHTIKRLEPSEIVYDPFQTILKRTTELTNGLESDSMKKSFLKPTHLIFIAPDTVPLLKPTSTTKSQTQEFLGVGVPFLSKSNSLDSSKFLKTPLIPSRKNTISVYTWSSTYLITSKKVLGKLSQLTDSKKHFQSRHPDQGIHIRSLVPDNTHILNATKTSHLSLFTGTKSESSLGILPTQKTSKEPKIILEMPKKKIGVQSDIAPISQSASRLPQMNTTFSNPLKKKPSQMLNGFKPETITVKTIIKTRPDLNQRTTTKDFINSLTLLETSKSTSVLEQNHFNSSLLLTHPVRDEERSIDSGTHISGILIDTTSKTKQIKQLGSAGSCNPVCKLQKNEICVIMSNGDTSVSHCACRPSFGRMFPDRPCKPTYNYEMQMETMRVGNYILKFNDGLKTNVSNEYRHLSGIILDAVDRMIMQSDFRDVYHGVQLISITASKQENILSTFLLQLSDNSDQMRLLTVFKKYLRQSNFSIGGTELYTSKEGMNSLQFKDFDECRHEHFHDCSINANCFNLAGSYTCSCLNGYIDISDNAIYPGRRCSNNIIGCEKCNYHGQCITTSLDKVSKLTTACQCFPWYAGTMCQLNLKILLICLIAIGAVLFILLLFCILIIHAKRKRECASANSTFMTASNIHTSVLTSSGKSRLVEYILDSHSESSYNSGSVLYKKGQEVKKSNMKPKAIQKENAAYKYKVTSNRSMYDVLDLSDPTEEQDFPSNNMEKGVAEAETDQDRSLTFMIPRAKFHKPYVLKHSQLNNNLSMGNKEAHRDLHKKGELEYRSVFIDTSKQLIKTVECSAQECITHTSALVSSGYEVSAIVNDPNVVSAMNVEIESHKNVKVDSESNGARSFDETTVEAVTTPVHFKLGMQIESHTNEEVNTMAERDLGSTFLLPHTHLYKPVKIPSEFSGFDSV</sequence>
<evidence type="ECO:0000256" key="4">
    <source>
        <dbReference type="ARBA" id="ARBA00023157"/>
    </source>
</evidence>
<dbReference type="Gene3D" id="2.10.25.10">
    <property type="entry name" value="Laminin"/>
    <property type="match status" value="1"/>
</dbReference>
<dbReference type="GO" id="GO:0005509">
    <property type="term" value="F:calcium ion binding"/>
    <property type="evidence" value="ECO:0007669"/>
    <property type="project" value="InterPro"/>
</dbReference>
<keyword evidence="9" id="KW-0969">Cilium</keyword>
<evidence type="ECO:0000313" key="10">
    <source>
        <dbReference type="Proteomes" id="UP000268350"/>
    </source>
</evidence>
<proteinExistence type="predicted"/>
<dbReference type="PROSITE" id="PS01187">
    <property type="entry name" value="EGF_CA"/>
    <property type="match status" value="1"/>
</dbReference>
<comment type="caution">
    <text evidence="5">Lacks conserved residue(s) required for the propagation of feature annotation.</text>
</comment>
<evidence type="ECO:0000256" key="6">
    <source>
        <dbReference type="SAM" id="Phobius"/>
    </source>
</evidence>
<dbReference type="InterPro" id="IPR000742">
    <property type="entry name" value="EGF"/>
</dbReference>
<keyword evidence="1 5" id="KW-0245">EGF-like domain</keyword>
<evidence type="ECO:0000313" key="9">
    <source>
        <dbReference type="EMBL" id="SPP89063.1"/>
    </source>
</evidence>
<dbReference type="OrthoDB" id="10040649at2759"/>
<dbReference type="SMART" id="SM00181">
    <property type="entry name" value="EGF"/>
    <property type="match status" value="3"/>
</dbReference>
<evidence type="ECO:0000256" key="5">
    <source>
        <dbReference type="PROSITE-ProRule" id="PRU00076"/>
    </source>
</evidence>
<dbReference type="PANTHER" id="PTHR24049">
    <property type="entry name" value="CRUMBS FAMILY MEMBER"/>
    <property type="match status" value="1"/>
</dbReference>
<reference evidence="10" key="1">
    <citation type="submission" date="2018-01" db="EMBL/GenBank/DDBJ databases">
        <authorList>
            <person name="Alioto T."/>
            <person name="Alioto T."/>
        </authorList>
    </citation>
    <scope>NUCLEOTIDE SEQUENCE [LARGE SCALE GENOMIC DNA]</scope>
</reference>
<gene>
    <name evidence="9" type="ORF">DGUA_6G019291</name>
</gene>
<dbReference type="InterPro" id="IPR001881">
    <property type="entry name" value="EGF-like_Ca-bd_dom"/>
</dbReference>
<evidence type="ECO:0000256" key="3">
    <source>
        <dbReference type="ARBA" id="ARBA00022737"/>
    </source>
</evidence>
<dbReference type="PROSITE" id="PS00010">
    <property type="entry name" value="ASX_HYDROXYL"/>
    <property type="match status" value="1"/>
</dbReference>
<evidence type="ECO:0000259" key="7">
    <source>
        <dbReference type="PROSITE" id="PS50024"/>
    </source>
</evidence>
<keyword evidence="6" id="KW-0472">Membrane</keyword>
<keyword evidence="9" id="KW-0966">Cell projection</keyword>
<evidence type="ECO:0000256" key="1">
    <source>
        <dbReference type="ARBA" id="ARBA00022536"/>
    </source>
</evidence>
<dbReference type="InterPro" id="IPR000152">
    <property type="entry name" value="EGF-type_Asp/Asn_hydroxyl_site"/>
</dbReference>
<feature type="transmembrane region" description="Helical" evidence="6">
    <location>
        <begin position="1946"/>
        <end position="1969"/>
    </location>
</feature>
<dbReference type="PROSITE" id="PS50024">
    <property type="entry name" value="SEA"/>
    <property type="match status" value="1"/>
</dbReference>
<dbReference type="Pfam" id="PF07645">
    <property type="entry name" value="EGF_CA"/>
    <property type="match status" value="1"/>
</dbReference>
<keyword evidence="2" id="KW-0732">Signal</keyword>
<organism evidence="9 10">
    <name type="scientific">Drosophila guanche</name>
    <name type="common">Fruit fly</name>
    <dbReference type="NCBI Taxonomy" id="7266"/>
    <lineage>
        <taxon>Eukaryota</taxon>
        <taxon>Metazoa</taxon>
        <taxon>Ecdysozoa</taxon>
        <taxon>Arthropoda</taxon>
        <taxon>Hexapoda</taxon>
        <taxon>Insecta</taxon>
        <taxon>Pterygota</taxon>
        <taxon>Neoptera</taxon>
        <taxon>Endopterygota</taxon>
        <taxon>Diptera</taxon>
        <taxon>Brachycera</taxon>
        <taxon>Muscomorpha</taxon>
        <taxon>Ephydroidea</taxon>
        <taxon>Drosophilidae</taxon>
        <taxon>Drosophila</taxon>
        <taxon>Sophophora</taxon>
    </lineage>
</organism>
<dbReference type="SUPFAM" id="SSF57196">
    <property type="entry name" value="EGF/Laminin"/>
    <property type="match status" value="1"/>
</dbReference>
<dbReference type="OMA" id="CISESIH"/>
<dbReference type="PROSITE" id="PS00022">
    <property type="entry name" value="EGF_1"/>
    <property type="match status" value="1"/>
</dbReference>
<protein>
    <submittedName>
        <fullName evidence="9">Blast:63 kDa sperm flagellar membrane protein</fullName>
    </submittedName>
</protein>
<keyword evidence="10" id="KW-1185">Reference proteome</keyword>
<keyword evidence="4" id="KW-1015">Disulfide bond</keyword>
<feature type="domain" description="SEA" evidence="7">
    <location>
        <begin position="1728"/>
        <end position="1854"/>
    </location>
</feature>
<keyword evidence="3" id="KW-0677">Repeat</keyword>
<dbReference type="SMART" id="SM00179">
    <property type="entry name" value="EGF_CA"/>
    <property type="match status" value="1"/>
</dbReference>
<keyword evidence="6" id="KW-1133">Transmembrane helix</keyword>
<dbReference type="InterPro" id="IPR000082">
    <property type="entry name" value="SEA_dom"/>
</dbReference>
<evidence type="ECO:0000259" key="8">
    <source>
        <dbReference type="PROSITE" id="PS50026"/>
    </source>
</evidence>
<dbReference type="InterPro" id="IPR018097">
    <property type="entry name" value="EGF_Ca-bd_CS"/>
</dbReference>
<dbReference type="PROSITE" id="PS50026">
    <property type="entry name" value="EGF_3"/>
    <property type="match status" value="1"/>
</dbReference>
<dbReference type="InterPro" id="IPR049883">
    <property type="entry name" value="NOTCH1_EGF-like"/>
</dbReference>
<dbReference type="Proteomes" id="UP000268350">
    <property type="component" value="Unassembled WGS sequence"/>
</dbReference>